<keyword evidence="1" id="KW-1133">Transmembrane helix</keyword>
<keyword evidence="1" id="KW-0472">Membrane</keyword>
<evidence type="ECO:0000313" key="2">
    <source>
        <dbReference type="EMBL" id="PRQ57322.1"/>
    </source>
</evidence>
<dbReference type="EMBL" id="PDCK01000039">
    <property type="protein sequence ID" value="PRQ57322.1"/>
    <property type="molecule type" value="Genomic_DNA"/>
</dbReference>
<sequence>MHLKTPPPLQHSLSLIFSGLQQTTLMITWFFFSSYVWSRISLVHKYPTNSTTNHLVYVFHNINEPNWKRKERLTREFTENFLDLPVAFFTLKIYLQNHSHLTLIQSFAEIR</sequence>
<proteinExistence type="predicted"/>
<keyword evidence="1" id="KW-0812">Transmembrane</keyword>
<protein>
    <submittedName>
        <fullName evidence="2">Uncharacterized protein</fullName>
    </submittedName>
</protein>
<dbReference type="Gramene" id="PRQ57322">
    <property type="protein sequence ID" value="PRQ57322"/>
    <property type="gene ID" value="RchiOBHm_Chr1g0347071"/>
</dbReference>
<gene>
    <name evidence="2" type="ORF">RchiOBHm_Chr1g0347071</name>
</gene>
<organism evidence="2 3">
    <name type="scientific">Rosa chinensis</name>
    <name type="common">China rose</name>
    <dbReference type="NCBI Taxonomy" id="74649"/>
    <lineage>
        <taxon>Eukaryota</taxon>
        <taxon>Viridiplantae</taxon>
        <taxon>Streptophyta</taxon>
        <taxon>Embryophyta</taxon>
        <taxon>Tracheophyta</taxon>
        <taxon>Spermatophyta</taxon>
        <taxon>Magnoliopsida</taxon>
        <taxon>eudicotyledons</taxon>
        <taxon>Gunneridae</taxon>
        <taxon>Pentapetalae</taxon>
        <taxon>rosids</taxon>
        <taxon>fabids</taxon>
        <taxon>Rosales</taxon>
        <taxon>Rosaceae</taxon>
        <taxon>Rosoideae</taxon>
        <taxon>Rosoideae incertae sedis</taxon>
        <taxon>Rosa</taxon>
    </lineage>
</organism>
<keyword evidence="3" id="KW-1185">Reference proteome</keyword>
<evidence type="ECO:0000256" key="1">
    <source>
        <dbReference type="SAM" id="Phobius"/>
    </source>
</evidence>
<dbReference type="Proteomes" id="UP000238479">
    <property type="component" value="Chromosome 1"/>
</dbReference>
<reference evidence="2 3" key="1">
    <citation type="journal article" date="2018" name="Nat. Genet.">
        <title>The Rosa genome provides new insights in the design of modern roses.</title>
        <authorList>
            <person name="Bendahmane M."/>
        </authorList>
    </citation>
    <scope>NUCLEOTIDE SEQUENCE [LARGE SCALE GENOMIC DNA]</scope>
    <source>
        <strain evidence="3">cv. Old Blush</strain>
    </source>
</reference>
<comment type="caution">
    <text evidence="2">The sequence shown here is derived from an EMBL/GenBank/DDBJ whole genome shotgun (WGS) entry which is preliminary data.</text>
</comment>
<feature type="transmembrane region" description="Helical" evidence="1">
    <location>
        <begin position="12"/>
        <end position="32"/>
    </location>
</feature>
<accession>A0A2P6SF66</accession>
<evidence type="ECO:0000313" key="3">
    <source>
        <dbReference type="Proteomes" id="UP000238479"/>
    </source>
</evidence>
<name>A0A2P6SF66_ROSCH</name>
<dbReference type="AlphaFoldDB" id="A0A2P6SF66"/>